<evidence type="ECO:0000313" key="2">
    <source>
        <dbReference type="EMBL" id="KAK4259091.1"/>
    </source>
</evidence>
<dbReference type="PANTHER" id="PTHR31579">
    <property type="entry name" value="OS03G0796600 PROTEIN"/>
    <property type="match status" value="1"/>
</dbReference>
<dbReference type="EMBL" id="JAWXYG010000011">
    <property type="protein sequence ID" value="KAK4259091.1"/>
    <property type="molecule type" value="Genomic_DNA"/>
</dbReference>
<dbReference type="AlphaFoldDB" id="A0AAE1MGE9"/>
<protein>
    <submittedName>
        <fullName evidence="2">Uncharacterized protein</fullName>
    </submittedName>
</protein>
<evidence type="ECO:0000313" key="3">
    <source>
        <dbReference type="Proteomes" id="UP001293593"/>
    </source>
</evidence>
<name>A0AAE1MGE9_9FABA</name>
<comment type="caution">
    <text evidence="2">The sequence shown here is derived from an EMBL/GenBank/DDBJ whole genome shotgun (WGS) entry which is preliminary data.</text>
</comment>
<feature type="compositionally biased region" description="Low complexity" evidence="1">
    <location>
        <begin position="28"/>
        <end position="38"/>
    </location>
</feature>
<keyword evidence="3" id="KW-1185">Reference proteome</keyword>
<dbReference type="InterPro" id="IPR006502">
    <property type="entry name" value="PDDEXK-like"/>
</dbReference>
<dbReference type="NCBIfam" id="TIGR01615">
    <property type="entry name" value="A_thal_3542"/>
    <property type="match status" value="1"/>
</dbReference>
<proteinExistence type="predicted"/>
<dbReference type="PANTHER" id="PTHR31579:SF42">
    <property type="entry name" value="DUF506 FAMILY PROTEIN (DUF506)"/>
    <property type="match status" value="1"/>
</dbReference>
<feature type="region of interest" description="Disordered" evidence="1">
    <location>
        <begin position="23"/>
        <end position="64"/>
    </location>
</feature>
<sequence>MAARIPVRFERVAAAFDADFARVRPCDSSGSDHSPESSNADLSDLVKSFMEKNEMEEEGEEDQEACGVINDNGEADEELFNVENDEWSGSVEKKEQLKSLFEGIEVDDEDDRNVKEKIRIDVEAAYGSVGDKSSPEFKRRLMTRLRQEGFDAGLCKSKWGKSGRYPGGEYQYIDINMGCKQRYIVEVNLVGEFEIARPTNYYTSLLNTFPVIFVGKVEELKKIVRLMCIAMKASMKRMDLLLPPWRRRGYLQAKWLGSYKRTTNEVSTRKKDDQPRNEDVSGRSSITGFEAKFVKIYNCRDDYGKTKPGFRVGLLATALNS</sequence>
<reference evidence="2" key="1">
    <citation type="submission" date="2023-10" db="EMBL/GenBank/DDBJ databases">
        <title>Chromosome-level genome of the transformable northern wattle, Acacia crassicarpa.</title>
        <authorList>
            <person name="Massaro I."/>
            <person name="Sinha N.R."/>
            <person name="Poethig S."/>
            <person name="Leichty A.R."/>
        </authorList>
    </citation>
    <scope>NUCLEOTIDE SEQUENCE</scope>
    <source>
        <strain evidence="2">Acra3RX</strain>
        <tissue evidence="2">Leaf</tissue>
    </source>
</reference>
<dbReference type="Proteomes" id="UP001293593">
    <property type="component" value="Unassembled WGS sequence"/>
</dbReference>
<gene>
    <name evidence="2" type="ORF">QN277_005459</name>
</gene>
<feature type="compositionally biased region" description="Acidic residues" evidence="1">
    <location>
        <begin position="54"/>
        <end position="64"/>
    </location>
</feature>
<dbReference type="Pfam" id="PF04720">
    <property type="entry name" value="PDDEXK_6"/>
    <property type="match status" value="1"/>
</dbReference>
<organism evidence="2 3">
    <name type="scientific">Acacia crassicarpa</name>
    <name type="common">northern wattle</name>
    <dbReference type="NCBI Taxonomy" id="499986"/>
    <lineage>
        <taxon>Eukaryota</taxon>
        <taxon>Viridiplantae</taxon>
        <taxon>Streptophyta</taxon>
        <taxon>Embryophyta</taxon>
        <taxon>Tracheophyta</taxon>
        <taxon>Spermatophyta</taxon>
        <taxon>Magnoliopsida</taxon>
        <taxon>eudicotyledons</taxon>
        <taxon>Gunneridae</taxon>
        <taxon>Pentapetalae</taxon>
        <taxon>rosids</taxon>
        <taxon>fabids</taxon>
        <taxon>Fabales</taxon>
        <taxon>Fabaceae</taxon>
        <taxon>Caesalpinioideae</taxon>
        <taxon>mimosoid clade</taxon>
        <taxon>Acacieae</taxon>
        <taxon>Acacia</taxon>
    </lineage>
</organism>
<evidence type="ECO:0000256" key="1">
    <source>
        <dbReference type="SAM" id="MobiDB-lite"/>
    </source>
</evidence>
<accession>A0AAE1MGE9</accession>